<sequence length="463" mass="52058">MHGLMSYRHLGRARSLHSDRALARAWSIRSDLACVRMRIDPFRALVRCAPSRSTSAFLEVMRSFYHISDAVEFRVPRRGERSSSPPEGYFTCYKAFVVRCRLWFPIPEIFVRVLDRFGVAISQLNPLGIQHLIGVLILSYEHGLSLTVDHFEALLRLQIIKDTDTYRLVPRNFMSVVKGFTSDFNSWKKFFFFVRADAASVEESCIPLFRRLPNNRPFINPLALFPEDIIAVRDLLRNGPFFWTSFTPERVRKALRFVHPSPALGGKTRSDSEPDDQGPNAAPTIATGLNSSKGKDIDLGDLEFSVDDCMLPGWDPDLAFGDGSGTSEVHIPDFDDFFAGISSGFDAPPATNESGRPKVVAEGSRIINGGKREIVEVMKTCASQFQVEYGNLKDAFNSLGDFREGRGSVGSLWKTWADDYVFEREMELMKGGMKDHAHAETLISPIDGRFRDSGIPSRFLLIP</sequence>
<accession>A0ABQ7C525</accession>
<proteinExistence type="predicted"/>
<keyword evidence="3" id="KW-1185">Reference proteome</keyword>
<protein>
    <submittedName>
        <fullName evidence="2">Uncharacterized protein</fullName>
    </submittedName>
</protein>
<dbReference type="Proteomes" id="UP000266723">
    <property type="component" value="Unassembled WGS sequence"/>
</dbReference>
<gene>
    <name evidence="2" type="ORF">DY000_02008266</name>
</gene>
<dbReference type="PANTHER" id="PTHR31099">
    <property type="entry name" value="OS06G0165300 PROTEIN"/>
    <property type="match status" value="1"/>
</dbReference>
<dbReference type="PANTHER" id="PTHR31099:SF44">
    <property type="entry name" value="DUF4283 DOMAIN-CONTAINING PROTEIN"/>
    <property type="match status" value="1"/>
</dbReference>
<evidence type="ECO:0000256" key="1">
    <source>
        <dbReference type="SAM" id="MobiDB-lite"/>
    </source>
</evidence>
<evidence type="ECO:0000313" key="2">
    <source>
        <dbReference type="EMBL" id="KAF3546287.1"/>
    </source>
</evidence>
<name>A0ABQ7C525_BRACR</name>
<comment type="caution">
    <text evidence="2">The sequence shown here is derived from an EMBL/GenBank/DDBJ whole genome shotgun (WGS) entry which is preliminary data.</text>
</comment>
<organism evidence="2 3">
    <name type="scientific">Brassica cretica</name>
    <name type="common">Mustard</name>
    <dbReference type="NCBI Taxonomy" id="69181"/>
    <lineage>
        <taxon>Eukaryota</taxon>
        <taxon>Viridiplantae</taxon>
        <taxon>Streptophyta</taxon>
        <taxon>Embryophyta</taxon>
        <taxon>Tracheophyta</taxon>
        <taxon>Spermatophyta</taxon>
        <taxon>Magnoliopsida</taxon>
        <taxon>eudicotyledons</taxon>
        <taxon>Gunneridae</taxon>
        <taxon>Pentapetalae</taxon>
        <taxon>rosids</taxon>
        <taxon>malvids</taxon>
        <taxon>Brassicales</taxon>
        <taxon>Brassicaceae</taxon>
        <taxon>Brassiceae</taxon>
        <taxon>Brassica</taxon>
    </lineage>
</organism>
<dbReference type="EMBL" id="QGKV02000832">
    <property type="protein sequence ID" value="KAF3546287.1"/>
    <property type="molecule type" value="Genomic_DNA"/>
</dbReference>
<evidence type="ECO:0000313" key="3">
    <source>
        <dbReference type="Proteomes" id="UP000266723"/>
    </source>
</evidence>
<feature type="region of interest" description="Disordered" evidence="1">
    <location>
        <begin position="262"/>
        <end position="292"/>
    </location>
</feature>
<reference evidence="2 3" key="1">
    <citation type="journal article" date="2020" name="BMC Genomics">
        <title>Intraspecific diversification of the crop wild relative Brassica cretica Lam. using demographic model selection.</title>
        <authorList>
            <person name="Kioukis A."/>
            <person name="Michalopoulou V.A."/>
            <person name="Briers L."/>
            <person name="Pirintsos S."/>
            <person name="Studholme D.J."/>
            <person name="Pavlidis P."/>
            <person name="Sarris P.F."/>
        </authorList>
    </citation>
    <scope>NUCLEOTIDE SEQUENCE [LARGE SCALE GENOMIC DNA]</scope>
    <source>
        <strain evidence="3">cv. PFS-1207/04</strain>
    </source>
</reference>